<keyword evidence="3" id="KW-0732">Signal</keyword>
<accession>A0ABR1Q2B5</accession>
<comment type="caution">
    <text evidence="4">The sequence shown here is derived from an EMBL/GenBank/DDBJ whole genome shotgun (WGS) entry which is preliminary data.</text>
</comment>
<protein>
    <submittedName>
        <fullName evidence="4">Uncharacterized protein</fullName>
    </submittedName>
</protein>
<sequence>MKNLLLVAVLSFLPSCLALALQDGTESTSGKITGVCRGSMSCGTPSDGAVTAMRQVVSRQQEPVPPPPPPPQGVPPPPPLPPSPPPGSPPPPPPPALPPPPVAPIPPPPPPPLPPSSAAPVSAPTQPSQLPPGTLFLPDTALASVVAGEGLGNAYCPCFTDLSRGGTSIISTSSYPFDTIVIAGASLFGAWLGGATAAVVLGLRLRQRVVYG</sequence>
<feature type="compositionally biased region" description="Pro residues" evidence="1">
    <location>
        <begin position="63"/>
        <end position="117"/>
    </location>
</feature>
<keyword evidence="2" id="KW-0812">Transmembrane</keyword>
<evidence type="ECO:0000313" key="5">
    <source>
        <dbReference type="Proteomes" id="UP001391051"/>
    </source>
</evidence>
<keyword evidence="2" id="KW-1133">Transmembrane helix</keyword>
<dbReference type="GeneID" id="92082113"/>
<keyword evidence="2" id="KW-0472">Membrane</keyword>
<feature type="region of interest" description="Disordered" evidence="1">
    <location>
        <begin position="23"/>
        <end position="133"/>
    </location>
</feature>
<evidence type="ECO:0000256" key="3">
    <source>
        <dbReference type="SAM" id="SignalP"/>
    </source>
</evidence>
<evidence type="ECO:0000256" key="2">
    <source>
        <dbReference type="SAM" id="Phobius"/>
    </source>
</evidence>
<reference evidence="4 5" key="1">
    <citation type="submission" date="2023-01" db="EMBL/GenBank/DDBJ databases">
        <title>Analysis of 21 Apiospora genomes using comparative genomics revels a genus with tremendous synthesis potential of carbohydrate active enzymes and secondary metabolites.</title>
        <authorList>
            <person name="Sorensen T."/>
        </authorList>
    </citation>
    <scope>NUCLEOTIDE SEQUENCE [LARGE SCALE GENOMIC DNA]</scope>
    <source>
        <strain evidence="4 5">CBS 24483</strain>
    </source>
</reference>
<evidence type="ECO:0000313" key="4">
    <source>
        <dbReference type="EMBL" id="KAK7943716.1"/>
    </source>
</evidence>
<feature type="transmembrane region" description="Helical" evidence="2">
    <location>
        <begin position="180"/>
        <end position="203"/>
    </location>
</feature>
<feature type="chain" id="PRO_5045555990" evidence="3">
    <location>
        <begin position="19"/>
        <end position="212"/>
    </location>
</feature>
<dbReference type="PRINTS" id="PR01217">
    <property type="entry name" value="PRICHEXTENSN"/>
</dbReference>
<dbReference type="RefSeq" id="XP_066695747.1">
    <property type="nucleotide sequence ID" value="XM_066849051.1"/>
</dbReference>
<name>A0ABR1Q2B5_9PEZI</name>
<organism evidence="4 5">
    <name type="scientific">Apiospora aurea</name>
    <dbReference type="NCBI Taxonomy" id="335848"/>
    <lineage>
        <taxon>Eukaryota</taxon>
        <taxon>Fungi</taxon>
        <taxon>Dikarya</taxon>
        <taxon>Ascomycota</taxon>
        <taxon>Pezizomycotina</taxon>
        <taxon>Sordariomycetes</taxon>
        <taxon>Xylariomycetidae</taxon>
        <taxon>Amphisphaeriales</taxon>
        <taxon>Apiosporaceae</taxon>
        <taxon>Apiospora</taxon>
    </lineage>
</organism>
<evidence type="ECO:0000256" key="1">
    <source>
        <dbReference type="SAM" id="MobiDB-lite"/>
    </source>
</evidence>
<proteinExistence type="predicted"/>
<dbReference type="Proteomes" id="UP001391051">
    <property type="component" value="Unassembled WGS sequence"/>
</dbReference>
<dbReference type="EMBL" id="JAQQWE010000008">
    <property type="protein sequence ID" value="KAK7943716.1"/>
    <property type="molecule type" value="Genomic_DNA"/>
</dbReference>
<keyword evidence="5" id="KW-1185">Reference proteome</keyword>
<feature type="signal peptide" evidence="3">
    <location>
        <begin position="1"/>
        <end position="18"/>
    </location>
</feature>
<gene>
    <name evidence="4" type="ORF">PG986_012829</name>
</gene>